<protein>
    <submittedName>
        <fullName evidence="2">Uncharacterized protein</fullName>
    </submittedName>
</protein>
<keyword evidence="1" id="KW-1133">Transmembrane helix</keyword>
<name>A0A1I0RJQ8_9BACT</name>
<gene>
    <name evidence="2" type="ORF">SAMN05216290_3708</name>
</gene>
<dbReference type="EMBL" id="FOIR01000004">
    <property type="protein sequence ID" value="SEW41216.1"/>
    <property type="molecule type" value="Genomic_DNA"/>
</dbReference>
<dbReference type="AlphaFoldDB" id="A0A1I0RJQ8"/>
<dbReference type="GeneID" id="99988807"/>
<keyword evidence="1" id="KW-0472">Membrane</keyword>
<reference evidence="3" key="1">
    <citation type="submission" date="2016-10" db="EMBL/GenBank/DDBJ databases">
        <authorList>
            <person name="Varghese N."/>
            <person name="Submissions S."/>
        </authorList>
    </citation>
    <scope>NUCLEOTIDE SEQUENCE [LARGE SCALE GENOMIC DNA]</scope>
    <source>
        <strain evidence="3">CGMCC 1.12402</strain>
    </source>
</reference>
<dbReference type="Proteomes" id="UP000199437">
    <property type="component" value="Unassembled WGS sequence"/>
</dbReference>
<sequence>MNTLSIEAILLIAGLFYAGIFTFLGLKLRLYLKRSAKLSPKF</sequence>
<dbReference type="RefSeq" id="WP_262501617.1">
    <property type="nucleotide sequence ID" value="NZ_FOIR01000004.1"/>
</dbReference>
<evidence type="ECO:0000313" key="2">
    <source>
        <dbReference type="EMBL" id="SEW41216.1"/>
    </source>
</evidence>
<accession>A0A1I0RJQ8</accession>
<keyword evidence="1" id="KW-0812">Transmembrane</keyword>
<organism evidence="2 3">
    <name type="scientific">Roseivirga pacifica</name>
    <dbReference type="NCBI Taxonomy" id="1267423"/>
    <lineage>
        <taxon>Bacteria</taxon>
        <taxon>Pseudomonadati</taxon>
        <taxon>Bacteroidota</taxon>
        <taxon>Cytophagia</taxon>
        <taxon>Cytophagales</taxon>
        <taxon>Roseivirgaceae</taxon>
        <taxon>Roseivirga</taxon>
    </lineage>
</organism>
<evidence type="ECO:0000256" key="1">
    <source>
        <dbReference type="SAM" id="Phobius"/>
    </source>
</evidence>
<evidence type="ECO:0000313" key="3">
    <source>
        <dbReference type="Proteomes" id="UP000199437"/>
    </source>
</evidence>
<proteinExistence type="predicted"/>
<keyword evidence="3" id="KW-1185">Reference proteome</keyword>
<feature type="transmembrane region" description="Helical" evidence="1">
    <location>
        <begin position="6"/>
        <end position="26"/>
    </location>
</feature>